<evidence type="ECO:0000313" key="3">
    <source>
        <dbReference type="EMBL" id="CDW82774.1"/>
    </source>
</evidence>
<keyword evidence="4" id="KW-1185">Reference proteome</keyword>
<dbReference type="AlphaFoldDB" id="A0A078AKN7"/>
<keyword evidence="1" id="KW-0175">Coiled coil</keyword>
<evidence type="ECO:0000256" key="1">
    <source>
        <dbReference type="SAM" id="Coils"/>
    </source>
</evidence>
<dbReference type="InParanoid" id="A0A078AKN7"/>
<organism evidence="3 4">
    <name type="scientific">Stylonychia lemnae</name>
    <name type="common">Ciliate</name>
    <dbReference type="NCBI Taxonomy" id="5949"/>
    <lineage>
        <taxon>Eukaryota</taxon>
        <taxon>Sar</taxon>
        <taxon>Alveolata</taxon>
        <taxon>Ciliophora</taxon>
        <taxon>Intramacronucleata</taxon>
        <taxon>Spirotrichea</taxon>
        <taxon>Stichotrichia</taxon>
        <taxon>Sporadotrichida</taxon>
        <taxon>Oxytrichidae</taxon>
        <taxon>Stylonychinae</taxon>
        <taxon>Stylonychia</taxon>
    </lineage>
</organism>
<feature type="coiled-coil region" evidence="1">
    <location>
        <begin position="212"/>
        <end position="257"/>
    </location>
</feature>
<evidence type="ECO:0000313" key="4">
    <source>
        <dbReference type="Proteomes" id="UP000039865"/>
    </source>
</evidence>
<proteinExistence type="predicted"/>
<feature type="compositionally biased region" description="Polar residues" evidence="2">
    <location>
        <begin position="23"/>
        <end position="34"/>
    </location>
</feature>
<feature type="region of interest" description="Disordered" evidence="2">
    <location>
        <begin position="23"/>
        <end position="43"/>
    </location>
</feature>
<accession>A0A078AKN7</accession>
<dbReference type="EMBL" id="CCKQ01011230">
    <property type="protein sequence ID" value="CDW82774.1"/>
    <property type="molecule type" value="Genomic_DNA"/>
</dbReference>
<dbReference type="Proteomes" id="UP000039865">
    <property type="component" value="Unassembled WGS sequence"/>
</dbReference>
<name>A0A078AKN7_STYLE</name>
<reference evidence="3 4" key="1">
    <citation type="submission" date="2014-06" db="EMBL/GenBank/DDBJ databases">
        <authorList>
            <person name="Swart Estienne"/>
        </authorList>
    </citation>
    <scope>NUCLEOTIDE SEQUENCE [LARGE SCALE GENOMIC DNA]</scope>
    <source>
        <strain evidence="3 4">130c</strain>
    </source>
</reference>
<protein>
    <submittedName>
        <fullName evidence="3">Uncharacterized protein</fullName>
    </submittedName>
</protein>
<evidence type="ECO:0000256" key="2">
    <source>
        <dbReference type="SAM" id="MobiDB-lite"/>
    </source>
</evidence>
<sequence length="287" mass="33316">MGKAAKSLTFVSDKKTKLEIKKQQLQKVKKSGNSIKKLKDKSKDDQLKNDYEELKALLRLDVVANSTMSDIDSANQQSSKLQINKEVRQEIKKKLKMSTKKKRFIKLLESNPQRDKKPKDLTDIQIESAKKTLKDNSALTRGQKKRLKKKEKFINKKIMESKAVETKQINKKKLIELKNSLKPPKPLDDQMVDVSIVKKQKKQEQSNKFGDFSNMNSLLENIQSQVQKQEKQQQMQKQSKKQQAIDAQQEKERLSKIINLNSFHQNSLDTLFLHVNNTINQKNQNSK</sequence>
<gene>
    <name evidence="3" type="primary">Contig5106.g5463</name>
    <name evidence="3" type="ORF">STYLEM_11809</name>
</gene>